<evidence type="ECO:0000256" key="1">
    <source>
        <dbReference type="ARBA" id="ARBA00007913"/>
    </source>
</evidence>
<keyword evidence="4" id="KW-0347">Helicase</keyword>
<keyword evidence="5" id="KW-0067">ATP-binding</keyword>
<comment type="similarity">
    <text evidence="1">Belongs to the DNA2/NAM7 helicase family.</text>
</comment>
<dbReference type="Gene3D" id="3.40.50.300">
    <property type="entry name" value="P-loop containing nucleotide triphosphate hydrolases"/>
    <property type="match status" value="3"/>
</dbReference>
<evidence type="ECO:0000313" key="10">
    <source>
        <dbReference type="EMBL" id="GAA3359919.1"/>
    </source>
</evidence>
<keyword evidence="3" id="KW-0378">Hydrolase</keyword>
<dbReference type="SUPFAM" id="SSF52980">
    <property type="entry name" value="Restriction endonuclease-like"/>
    <property type="match status" value="1"/>
</dbReference>
<dbReference type="EMBL" id="BAAAYK010000038">
    <property type="protein sequence ID" value="GAA3359919.1"/>
    <property type="molecule type" value="Genomic_DNA"/>
</dbReference>
<evidence type="ECO:0000259" key="7">
    <source>
        <dbReference type="Pfam" id="PF13086"/>
    </source>
</evidence>
<organism evidence="10 11">
    <name type="scientific">Saccharopolyspora gregorii</name>
    <dbReference type="NCBI Taxonomy" id="33914"/>
    <lineage>
        <taxon>Bacteria</taxon>
        <taxon>Bacillati</taxon>
        <taxon>Actinomycetota</taxon>
        <taxon>Actinomycetes</taxon>
        <taxon>Pseudonocardiales</taxon>
        <taxon>Pseudonocardiaceae</taxon>
        <taxon>Saccharopolyspora</taxon>
    </lineage>
</organism>
<evidence type="ECO:0000256" key="5">
    <source>
        <dbReference type="ARBA" id="ARBA00022840"/>
    </source>
</evidence>
<evidence type="ECO:0008006" key="12">
    <source>
        <dbReference type="Google" id="ProtNLM"/>
    </source>
</evidence>
<feature type="domain" description="DNA2/NAM7 helicase-like C-terminal" evidence="8">
    <location>
        <begin position="909"/>
        <end position="1094"/>
    </location>
</feature>
<dbReference type="InterPro" id="IPR027417">
    <property type="entry name" value="P-loop_NTPase"/>
</dbReference>
<dbReference type="Pfam" id="PF13087">
    <property type="entry name" value="AAA_12"/>
    <property type="match status" value="1"/>
</dbReference>
<proteinExistence type="inferred from homology"/>
<evidence type="ECO:0000256" key="3">
    <source>
        <dbReference type="ARBA" id="ARBA00022801"/>
    </source>
</evidence>
<dbReference type="InterPro" id="IPR047187">
    <property type="entry name" value="SF1_C_Upf1"/>
</dbReference>
<protein>
    <recommendedName>
        <fullName evidence="12">AAA domain-containing protein</fullName>
    </recommendedName>
</protein>
<evidence type="ECO:0000259" key="9">
    <source>
        <dbReference type="Pfam" id="PF18741"/>
    </source>
</evidence>
<name>A0ABP6RVR8_9PSEU</name>
<dbReference type="InterPro" id="IPR041677">
    <property type="entry name" value="DNA2/NAM7_AAA_11"/>
</dbReference>
<dbReference type="Gene3D" id="3.40.960.10">
    <property type="entry name" value="VSR Endonuclease"/>
    <property type="match status" value="1"/>
</dbReference>
<feature type="region of interest" description="Disordered" evidence="6">
    <location>
        <begin position="1242"/>
        <end position="1279"/>
    </location>
</feature>
<dbReference type="InterPro" id="IPR050534">
    <property type="entry name" value="Coronavir_polyprotein_1ab"/>
</dbReference>
<dbReference type="InterPro" id="IPR011335">
    <property type="entry name" value="Restrct_endonuc-II-like"/>
</dbReference>
<accession>A0ABP6RVR8</accession>
<evidence type="ECO:0000259" key="8">
    <source>
        <dbReference type="Pfam" id="PF13087"/>
    </source>
</evidence>
<dbReference type="Pfam" id="PF13086">
    <property type="entry name" value="AAA_11"/>
    <property type="match status" value="1"/>
</dbReference>
<feature type="domain" description="Restriction endonuclease type II-like" evidence="9">
    <location>
        <begin position="1139"/>
        <end position="1235"/>
    </location>
</feature>
<evidence type="ECO:0000313" key="11">
    <source>
        <dbReference type="Proteomes" id="UP001500483"/>
    </source>
</evidence>
<dbReference type="Proteomes" id="UP001500483">
    <property type="component" value="Unassembled WGS sequence"/>
</dbReference>
<sequence length="1343" mass="150215">MSADQHEQRLDLVRAAAEQWAKNLIEFGPQNTLLHFKNTKTTSLDLANANPAFMRDLLRGKAVKLSALFEESALHKDACTRARSLLRTMTAFSEEQGIDIGKVAQGLVRATPRHGSTTQATARSTRAPLLLRSLRITARTAAESEFVLETERDVEINPVLLHALDQDYGLDLDLPAFTAAVQEVLSATEDPQEQVDRVGAELASVAERQGVPLDVEPAVVCGLFNYAKQPMVRDLQQAVELLAEHDLIAALAGDRPAQAEVRAQSAGYEAPAADSVEPAEEFLVQDADSSQQRAIDTALAGHHVLVEGPPGTGKSQTIANIIAGAAARGKRVLFVSEKRAAIEAVTGRLAQVGLDKLVFDLHQQRVDKKHVARQLQDSLESAGRHARPEVATHHRDVRKRRAALRSYSDELHRPRDPWQLSAFQVQAKLLELRAPASPHVFSKPVLQLLDADTATRLEEDLRGFIDKGGLRVVRRESPWWQAEIRSAQDIEEILAQLNSLAKETLHAGRESMTSVLRQTGLRTPLDLAGWQEVLHLLGEVNDSVRAFGPDVFSTLLDDWYFAVASRRERAQAGHKLGWLTRRRLHKELTEASTDGIKQRSVLHRKLAAVRSQRDRWQALGDPAGHPSEVTGLGETMERFNTLRDQLTSVALFAKLSDVERKPVEQVDAELDELVADQDTLWQMEDITRLLGEFERLGLGQLVQDIARQDLDGDAAWALFRHTWLKSLLDRFKLDSPALRGFTAAEHDRLVRDYRDSDSEHRASAADRVLWEVGKTLRQVRDDHPDETKLLREQANKKSRHMPLPRLVQNAPNVLLALFPCWAMSPLVVSRTLPAQRLFDLVIFDEASQIQPQDAIPTIARGSSLVVAGDDKQLPPSNFFGRMLVEDGESDETALQDYESILTAMRTSIQRQEQLQWHYRSRDERLIAFSNREIYGDDLVTFPGSSKEPPVSLHVVDGKAAPGQDGSAPAEVERVVDLVLEHAATRPQESLGVIAMGDKHAARIEAKLRQAVQERPDVQEFFDAQAALDTRVFVKNLERVQGDERDAIILTIGVAKRADDRVDGRGFGPLNRSGGERRLNVAVTRAKRRMSVVCSFQPGALAPSDTANGTELLRRYLEFAQRHGEIDQVGRQLPQELNGFEEDVRRALTERGLEVHPQWGFSGYRIDFALAHRDHPGRMVLAVEADGDRYHQAHSVRERDRLRQAHLENLGWRFHRVWASAWFADRAGETEKIVKAWEEAMRDADAEPVAEPPAEPARKSGPSPESRRGPRPDVLPGQPMDKYTDRELIGLCRWLLGDGLQLDREERITQAMAELGKAKRGRVIVQRLTRAVQIAQDQADREDR</sequence>
<comment type="caution">
    <text evidence="10">The sequence shown here is derived from an EMBL/GenBank/DDBJ whole genome shotgun (WGS) entry which is preliminary data.</text>
</comment>
<keyword evidence="11" id="KW-1185">Reference proteome</keyword>
<evidence type="ECO:0000256" key="6">
    <source>
        <dbReference type="SAM" id="MobiDB-lite"/>
    </source>
</evidence>
<keyword evidence="2" id="KW-0547">Nucleotide-binding</keyword>
<dbReference type="InterPro" id="IPR049468">
    <property type="entry name" value="Restrct_endonuc-II-like_dom"/>
</dbReference>
<dbReference type="PANTHER" id="PTHR43788:SF8">
    <property type="entry name" value="DNA-BINDING PROTEIN SMUBP-2"/>
    <property type="match status" value="1"/>
</dbReference>
<dbReference type="PANTHER" id="PTHR43788">
    <property type="entry name" value="DNA2/NAM7 HELICASE FAMILY MEMBER"/>
    <property type="match status" value="1"/>
</dbReference>
<reference evidence="11" key="1">
    <citation type="journal article" date="2019" name="Int. J. Syst. Evol. Microbiol.">
        <title>The Global Catalogue of Microorganisms (GCM) 10K type strain sequencing project: providing services to taxonomists for standard genome sequencing and annotation.</title>
        <authorList>
            <consortium name="The Broad Institute Genomics Platform"/>
            <consortium name="The Broad Institute Genome Sequencing Center for Infectious Disease"/>
            <person name="Wu L."/>
            <person name="Ma J."/>
        </authorList>
    </citation>
    <scope>NUCLEOTIDE SEQUENCE [LARGE SCALE GENOMIC DNA]</scope>
    <source>
        <strain evidence="11">JCM 9687</strain>
    </source>
</reference>
<feature type="domain" description="DNA2/NAM7 helicase helicase" evidence="7">
    <location>
        <begin position="288"/>
        <end position="372"/>
    </location>
</feature>
<evidence type="ECO:0000256" key="2">
    <source>
        <dbReference type="ARBA" id="ARBA00022741"/>
    </source>
</evidence>
<dbReference type="RefSeq" id="WP_344928347.1">
    <property type="nucleotide sequence ID" value="NZ_BAAAYK010000038.1"/>
</dbReference>
<gene>
    <name evidence="10" type="ORF">GCM10020366_37830</name>
</gene>
<dbReference type="SUPFAM" id="SSF52540">
    <property type="entry name" value="P-loop containing nucleoside triphosphate hydrolases"/>
    <property type="match status" value="1"/>
</dbReference>
<dbReference type="Pfam" id="PF18741">
    <property type="entry name" value="MTES_1575"/>
    <property type="match status" value="1"/>
</dbReference>
<evidence type="ECO:0000256" key="4">
    <source>
        <dbReference type="ARBA" id="ARBA00022806"/>
    </source>
</evidence>
<dbReference type="InterPro" id="IPR041679">
    <property type="entry name" value="DNA2/NAM7-like_C"/>
</dbReference>
<dbReference type="CDD" id="cd18808">
    <property type="entry name" value="SF1_C_Upf1"/>
    <property type="match status" value="1"/>
</dbReference>